<dbReference type="OrthoDB" id="9986035at2759"/>
<reference evidence="3" key="1">
    <citation type="submission" date="2021-02" db="EMBL/GenBank/DDBJ databases">
        <authorList>
            <person name="Nowell W R."/>
        </authorList>
    </citation>
    <scope>NUCLEOTIDE SEQUENCE</scope>
</reference>
<evidence type="ECO:0000313" key="5">
    <source>
        <dbReference type="Proteomes" id="UP000663829"/>
    </source>
</evidence>
<keyword evidence="2" id="KW-0472">Membrane</keyword>
<gene>
    <name evidence="3" type="ORF">GPM918_LOCUS5920</name>
    <name evidence="4" type="ORF">SRO942_LOCUS5920</name>
</gene>
<keyword evidence="2" id="KW-0812">Transmembrane</keyword>
<organism evidence="3 5">
    <name type="scientific">Didymodactylos carnosus</name>
    <dbReference type="NCBI Taxonomy" id="1234261"/>
    <lineage>
        <taxon>Eukaryota</taxon>
        <taxon>Metazoa</taxon>
        <taxon>Spiralia</taxon>
        <taxon>Gnathifera</taxon>
        <taxon>Rotifera</taxon>
        <taxon>Eurotatoria</taxon>
        <taxon>Bdelloidea</taxon>
        <taxon>Philodinida</taxon>
        <taxon>Philodinidae</taxon>
        <taxon>Didymodactylos</taxon>
    </lineage>
</organism>
<feature type="transmembrane region" description="Helical" evidence="2">
    <location>
        <begin position="16"/>
        <end position="41"/>
    </location>
</feature>
<dbReference type="AlphaFoldDB" id="A0A813VTM3"/>
<dbReference type="EMBL" id="CAJOBC010000882">
    <property type="protein sequence ID" value="CAF3635635.1"/>
    <property type="molecule type" value="Genomic_DNA"/>
</dbReference>
<comment type="caution">
    <text evidence="3">The sequence shown here is derived from an EMBL/GenBank/DDBJ whole genome shotgun (WGS) entry which is preliminary data.</text>
</comment>
<accession>A0A813VTM3</accession>
<feature type="region of interest" description="Disordered" evidence="1">
    <location>
        <begin position="78"/>
        <end position="100"/>
    </location>
</feature>
<dbReference type="EMBL" id="CAJNOQ010000882">
    <property type="protein sequence ID" value="CAF0847980.1"/>
    <property type="molecule type" value="Genomic_DNA"/>
</dbReference>
<sequence length="100" mass="10576">MATTSGTVTSIDKPDFIPLASIIAFVVIGVVFLAGIVARFLAFNQSIQENLDLMIYKAAPRPPPIGKANRMNNANLSESISSNGIQKSPPLPAARGPKNL</sequence>
<dbReference type="Proteomes" id="UP000681722">
    <property type="component" value="Unassembled WGS sequence"/>
</dbReference>
<dbReference type="Proteomes" id="UP000663829">
    <property type="component" value="Unassembled WGS sequence"/>
</dbReference>
<evidence type="ECO:0000256" key="1">
    <source>
        <dbReference type="SAM" id="MobiDB-lite"/>
    </source>
</evidence>
<name>A0A813VTM3_9BILA</name>
<keyword evidence="2" id="KW-1133">Transmembrane helix</keyword>
<keyword evidence="5" id="KW-1185">Reference proteome</keyword>
<proteinExistence type="predicted"/>
<protein>
    <submittedName>
        <fullName evidence="3">Uncharacterized protein</fullName>
    </submittedName>
</protein>
<evidence type="ECO:0000256" key="2">
    <source>
        <dbReference type="SAM" id="Phobius"/>
    </source>
</evidence>
<evidence type="ECO:0000313" key="3">
    <source>
        <dbReference type="EMBL" id="CAF0847980.1"/>
    </source>
</evidence>
<evidence type="ECO:0000313" key="4">
    <source>
        <dbReference type="EMBL" id="CAF3635635.1"/>
    </source>
</evidence>